<keyword evidence="3" id="KW-1185">Reference proteome</keyword>
<protein>
    <submittedName>
        <fullName evidence="2">Uncharacterized protein</fullName>
    </submittedName>
</protein>
<proteinExistence type="predicted"/>
<sequence length="150" mass="17022">MIFYRACLAIIIVIELVICSPGVCDSQRCIKKCCHQNEVMIIQETTGELSCGSANVSMSHPVLVSDGFEILFNKSCDFERQYAFPGVIIDDNITFFENATIHYPMFGQLVPLFEYDDFCVDHFNGQPGVMVCVDKETVPQEERRHIQISK</sequence>
<keyword evidence="1" id="KW-0732">Signal</keyword>
<evidence type="ECO:0000313" key="2">
    <source>
        <dbReference type="EMBL" id="CAG9761416.1"/>
    </source>
</evidence>
<evidence type="ECO:0000313" key="3">
    <source>
        <dbReference type="Proteomes" id="UP001152799"/>
    </source>
</evidence>
<gene>
    <name evidence="2" type="ORF">CEUTPL_LOCUS2121</name>
</gene>
<reference evidence="2" key="1">
    <citation type="submission" date="2022-01" db="EMBL/GenBank/DDBJ databases">
        <authorList>
            <person name="King R."/>
        </authorList>
    </citation>
    <scope>NUCLEOTIDE SEQUENCE</scope>
</reference>
<feature type="signal peptide" evidence="1">
    <location>
        <begin position="1"/>
        <end position="26"/>
    </location>
</feature>
<name>A0A9N9MFD0_9CUCU</name>
<dbReference type="AlphaFoldDB" id="A0A9N9MFD0"/>
<organism evidence="2 3">
    <name type="scientific">Ceutorhynchus assimilis</name>
    <name type="common">cabbage seed weevil</name>
    <dbReference type="NCBI Taxonomy" id="467358"/>
    <lineage>
        <taxon>Eukaryota</taxon>
        <taxon>Metazoa</taxon>
        <taxon>Ecdysozoa</taxon>
        <taxon>Arthropoda</taxon>
        <taxon>Hexapoda</taxon>
        <taxon>Insecta</taxon>
        <taxon>Pterygota</taxon>
        <taxon>Neoptera</taxon>
        <taxon>Endopterygota</taxon>
        <taxon>Coleoptera</taxon>
        <taxon>Polyphaga</taxon>
        <taxon>Cucujiformia</taxon>
        <taxon>Curculionidae</taxon>
        <taxon>Ceutorhynchinae</taxon>
        <taxon>Ceutorhynchus</taxon>
    </lineage>
</organism>
<accession>A0A9N9MFD0</accession>
<dbReference type="EMBL" id="OU892286">
    <property type="protein sequence ID" value="CAG9761416.1"/>
    <property type="molecule type" value="Genomic_DNA"/>
</dbReference>
<evidence type="ECO:0000256" key="1">
    <source>
        <dbReference type="SAM" id="SignalP"/>
    </source>
</evidence>
<dbReference type="Proteomes" id="UP001152799">
    <property type="component" value="Chromosome 10"/>
</dbReference>
<dbReference type="OrthoDB" id="10584563at2759"/>
<feature type="chain" id="PRO_5040164040" evidence="1">
    <location>
        <begin position="27"/>
        <end position="150"/>
    </location>
</feature>